<keyword evidence="1" id="KW-0862">Zinc</keyword>
<dbReference type="PROSITE" id="PS50157">
    <property type="entry name" value="ZINC_FINGER_C2H2_2"/>
    <property type="match status" value="1"/>
</dbReference>
<dbReference type="Proteomes" id="UP001159428">
    <property type="component" value="Unassembled WGS sequence"/>
</dbReference>
<evidence type="ECO:0000313" key="4">
    <source>
        <dbReference type="EMBL" id="CAH3141648.1"/>
    </source>
</evidence>
<dbReference type="SMART" id="SM00355">
    <property type="entry name" value="ZnF_C2H2"/>
    <property type="match status" value="4"/>
</dbReference>
<accession>A0AAU9XAJ5</accession>
<reference evidence="4 5" key="1">
    <citation type="submission" date="2022-05" db="EMBL/GenBank/DDBJ databases">
        <authorList>
            <consortium name="Genoscope - CEA"/>
            <person name="William W."/>
        </authorList>
    </citation>
    <scope>NUCLEOTIDE SEQUENCE [LARGE SCALE GENOMIC DNA]</scope>
</reference>
<keyword evidence="1" id="KW-0479">Metal-binding</keyword>
<evidence type="ECO:0000256" key="1">
    <source>
        <dbReference type="PROSITE-ProRule" id="PRU00042"/>
    </source>
</evidence>
<dbReference type="InterPro" id="IPR013087">
    <property type="entry name" value="Znf_C2H2_type"/>
</dbReference>
<proteinExistence type="predicted"/>
<gene>
    <name evidence="4" type="ORF">PMEA_00019844</name>
</gene>
<protein>
    <recommendedName>
        <fullName evidence="3">C2H2-type domain-containing protein</fullName>
    </recommendedName>
</protein>
<keyword evidence="5" id="KW-1185">Reference proteome</keyword>
<evidence type="ECO:0000256" key="2">
    <source>
        <dbReference type="SAM" id="MobiDB-lite"/>
    </source>
</evidence>
<evidence type="ECO:0000313" key="5">
    <source>
        <dbReference type="Proteomes" id="UP001159428"/>
    </source>
</evidence>
<dbReference type="EMBL" id="CALNXJ010000035">
    <property type="protein sequence ID" value="CAH3141648.1"/>
    <property type="molecule type" value="Genomic_DNA"/>
</dbReference>
<keyword evidence="1" id="KW-0863">Zinc-finger</keyword>
<feature type="region of interest" description="Disordered" evidence="2">
    <location>
        <begin position="90"/>
        <end position="109"/>
    </location>
</feature>
<sequence length="678" mass="78835">MNSNRRIVFFVEWDTDFVSFIKGITLSPSLRGVIVLHIFYRQEISTKFLPKYKPWLFKHPAASEQENSAWDLLESYVKRFNLEANYSLSTPHEKRRPGTAKTSASLGSRGGSDAFVGKSVPTQAYYVISKSTERCKKLAETVDQMQQVKLECVEFTTTTTLLDFLQFKCPYCRIAFTEKRELDIHDRESHGFVCPNQECKFNAKENSFRGETELKEHIKNQLRCAFCPTKVFCSSDVLELHKRSSHKKCPCPCGKYYGERLSYLDHFFAMFAGRHYDEFYLVWEGSCRNFIEDIKFTSLDAKSRLSVHVFLRNDTPVKALPPSDPDWITTHFTLTTSPYASDTGLIACLLEKYGDLVEESGDNQDTSLRRVFLVAERERQYEELIANLKLFNGKLDIQEINGLEMDIFEVVKDSCRFCRLVFACTEETDKHNFEQHNFFCQNPLCHGYRQRFPSEEVLLKHKASQTKCIHCQELFCSDDLKKAHMKHEHNINPHTYPPMEAKAGFFTEQEKGPSLPLRISCQFCPRKQFLTKDQLEIHMRNSHKKCNCSCGSYFKSREEYLDHFYSVYPLPCYENRKCPHRFQSVYYQAVHHRDFHNSLNPFYCVPCQKRKIEEGLALSTAKTSFKDDRSLRIHGCSLGHNETEMFLLDFDDATLNIGGETAPLRRSPTRTTSNLNYC</sequence>
<evidence type="ECO:0000259" key="3">
    <source>
        <dbReference type="PROSITE" id="PS50157"/>
    </source>
</evidence>
<dbReference type="PROSITE" id="PS00028">
    <property type="entry name" value="ZINC_FINGER_C2H2_1"/>
    <property type="match status" value="1"/>
</dbReference>
<dbReference type="GO" id="GO:0008270">
    <property type="term" value="F:zinc ion binding"/>
    <property type="evidence" value="ECO:0007669"/>
    <property type="project" value="UniProtKB-KW"/>
</dbReference>
<organism evidence="4 5">
    <name type="scientific">Pocillopora meandrina</name>
    <dbReference type="NCBI Taxonomy" id="46732"/>
    <lineage>
        <taxon>Eukaryota</taxon>
        <taxon>Metazoa</taxon>
        <taxon>Cnidaria</taxon>
        <taxon>Anthozoa</taxon>
        <taxon>Hexacorallia</taxon>
        <taxon>Scleractinia</taxon>
        <taxon>Astrocoeniina</taxon>
        <taxon>Pocilloporidae</taxon>
        <taxon>Pocillopora</taxon>
    </lineage>
</organism>
<feature type="domain" description="C2H2-type" evidence="3">
    <location>
        <begin position="167"/>
        <end position="195"/>
    </location>
</feature>
<comment type="caution">
    <text evidence="4">The sequence shown here is derived from an EMBL/GenBank/DDBJ whole genome shotgun (WGS) entry which is preliminary data.</text>
</comment>
<dbReference type="AlphaFoldDB" id="A0AAU9XAJ5"/>
<name>A0AAU9XAJ5_9CNID</name>